<dbReference type="InterPro" id="IPR027417">
    <property type="entry name" value="P-loop_NTPase"/>
</dbReference>
<dbReference type="GO" id="GO:0005634">
    <property type="term" value="C:nucleus"/>
    <property type="evidence" value="ECO:0007669"/>
    <property type="project" value="TreeGrafter"/>
</dbReference>
<dbReference type="EMBL" id="MU004230">
    <property type="protein sequence ID" value="KAF2675162.1"/>
    <property type="molecule type" value="Genomic_DNA"/>
</dbReference>
<dbReference type="AlphaFoldDB" id="A0A6A6USR3"/>
<name>A0A6A6USR3_9PEZI</name>
<dbReference type="GO" id="GO:0030686">
    <property type="term" value="C:90S preribosome"/>
    <property type="evidence" value="ECO:0007669"/>
    <property type="project" value="TreeGrafter"/>
</dbReference>
<protein>
    <recommendedName>
        <fullName evidence="4">Protein CMS1</fullName>
    </recommendedName>
</protein>
<sequence length="256" mass="28773">MADRQPLPPSPSTKRKLEDDAPEPAVEKKRKIKKAKTPRQRPGEDFDDTQGLNLAIGRMDSQELITYVDSRTKQFEPKISEMELEDQRLLVKSIKDTSLWQETRDKQHMPEFLENVASESLSEAAKSHGSPHTLVVAGAGLRAADLTRALRKFHSANGAVAKLFAKHIKIQESIDFCKRKRITIGVGTPQRIIDLLENGALSSKDLKRVVIDASHVDAKRRGILEMKDTLNPLVKLLNTPLLRDRFTDGSTTVIFY</sequence>
<dbReference type="SUPFAM" id="SSF52540">
    <property type="entry name" value="P-loop containing nucleoside triphosphate hydrolases"/>
    <property type="match status" value="1"/>
</dbReference>
<dbReference type="OrthoDB" id="1929311at2759"/>
<gene>
    <name evidence="2" type="ORF">BT63DRAFT_431093</name>
</gene>
<feature type="region of interest" description="Disordered" evidence="1">
    <location>
        <begin position="1"/>
        <end position="50"/>
    </location>
</feature>
<evidence type="ECO:0000256" key="1">
    <source>
        <dbReference type="SAM" id="MobiDB-lite"/>
    </source>
</evidence>
<dbReference type="InterPro" id="IPR032704">
    <property type="entry name" value="Cms1"/>
</dbReference>
<reference evidence="2" key="1">
    <citation type="journal article" date="2020" name="Stud. Mycol.">
        <title>101 Dothideomycetes genomes: a test case for predicting lifestyles and emergence of pathogens.</title>
        <authorList>
            <person name="Haridas S."/>
            <person name="Albert R."/>
            <person name="Binder M."/>
            <person name="Bloem J."/>
            <person name="Labutti K."/>
            <person name="Salamov A."/>
            <person name="Andreopoulos B."/>
            <person name="Baker S."/>
            <person name="Barry K."/>
            <person name="Bills G."/>
            <person name="Bluhm B."/>
            <person name="Cannon C."/>
            <person name="Castanera R."/>
            <person name="Culley D."/>
            <person name="Daum C."/>
            <person name="Ezra D."/>
            <person name="Gonzalez J."/>
            <person name="Henrissat B."/>
            <person name="Kuo A."/>
            <person name="Liang C."/>
            <person name="Lipzen A."/>
            <person name="Lutzoni F."/>
            <person name="Magnuson J."/>
            <person name="Mondo S."/>
            <person name="Nolan M."/>
            <person name="Ohm R."/>
            <person name="Pangilinan J."/>
            <person name="Park H.-J."/>
            <person name="Ramirez L."/>
            <person name="Alfaro M."/>
            <person name="Sun H."/>
            <person name="Tritt A."/>
            <person name="Yoshinaga Y."/>
            <person name="Zwiers L.-H."/>
            <person name="Turgeon B."/>
            <person name="Goodwin S."/>
            <person name="Spatafora J."/>
            <person name="Crous P."/>
            <person name="Grigoriev I."/>
        </authorList>
    </citation>
    <scope>NUCLEOTIDE SEQUENCE</scope>
    <source>
        <strain evidence="2">CBS 115976</strain>
    </source>
</reference>
<evidence type="ECO:0000313" key="2">
    <source>
        <dbReference type="EMBL" id="KAF2675162.1"/>
    </source>
</evidence>
<keyword evidence="3" id="KW-1185">Reference proteome</keyword>
<dbReference type="PANTHER" id="PTHR24030">
    <property type="entry name" value="PROTEIN CMSS1"/>
    <property type="match status" value="1"/>
</dbReference>
<evidence type="ECO:0008006" key="4">
    <source>
        <dbReference type="Google" id="ProtNLM"/>
    </source>
</evidence>
<dbReference type="Gene3D" id="3.40.50.300">
    <property type="entry name" value="P-loop containing nucleotide triphosphate hydrolases"/>
    <property type="match status" value="1"/>
</dbReference>
<proteinExistence type="predicted"/>
<dbReference type="PANTHER" id="PTHR24030:SF0">
    <property type="entry name" value="PROTEIN CMSS1"/>
    <property type="match status" value="1"/>
</dbReference>
<feature type="compositionally biased region" description="Pro residues" evidence="1">
    <location>
        <begin position="1"/>
        <end position="11"/>
    </location>
</feature>
<evidence type="ECO:0000313" key="3">
    <source>
        <dbReference type="Proteomes" id="UP000799302"/>
    </source>
</evidence>
<organism evidence="2 3">
    <name type="scientific">Microthyrium microscopicum</name>
    <dbReference type="NCBI Taxonomy" id="703497"/>
    <lineage>
        <taxon>Eukaryota</taxon>
        <taxon>Fungi</taxon>
        <taxon>Dikarya</taxon>
        <taxon>Ascomycota</taxon>
        <taxon>Pezizomycotina</taxon>
        <taxon>Dothideomycetes</taxon>
        <taxon>Dothideomycetes incertae sedis</taxon>
        <taxon>Microthyriales</taxon>
        <taxon>Microthyriaceae</taxon>
        <taxon>Microthyrium</taxon>
    </lineage>
</organism>
<accession>A0A6A6USR3</accession>
<dbReference type="Proteomes" id="UP000799302">
    <property type="component" value="Unassembled WGS sequence"/>
</dbReference>
<feature type="compositionally biased region" description="Basic residues" evidence="1">
    <location>
        <begin position="28"/>
        <end position="39"/>
    </location>
</feature>
<dbReference type="Pfam" id="PF14617">
    <property type="entry name" value="CMS1"/>
    <property type="match status" value="1"/>
</dbReference>